<dbReference type="EMBL" id="LGLO01000066">
    <property type="protein sequence ID" value="KPC43109.1"/>
    <property type="molecule type" value="Genomic_DNA"/>
</dbReference>
<name>A0ABR5LB90_PSESG</name>
<dbReference type="Proteomes" id="UP000037836">
    <property type="component" value="Unassembled WGS sequence"/>
</dbReference>
<protein>
    <submittedName>
        <fullName evidence="1">Permease of the major facilitator superfamily</fullName>
    </submittedName>
</protein>
<evidence type="ECO:0000313" key="2">
    <source>
        <dbReference type="Proteomes" id="UP000037836"/>
    </source>
</evidence>
<proteinExistence type="predicted"/>
<evidence type="ECO:0000313" key="1">
    <source>
        <dbReference type="EMBL" id="KPC43109.1"/>
    </source>
</evidence>
<keyword evidence="2" id="KW-1185">Reference proteome</keyword>
<comment type="caution">
    <text evidence="1">The sequence shown here is derived from an EMBL/GenBank/DDBJ whole genome shotgun (WGS) entry which is preliminary data.</text>
</comment>
<gene>
    <name evidence="1" type="ORF">AC496_4780</name>
</gene>
<sequence length="46" mass="5124">MTGVSQFVVKHVTWKFLAIRVGKGYSRRLAASMGTQEPQAEEQKAT</sequence>
<organism evidence="1 2">
    <name type="scientific">Pseudomonas savastanoi pv. glycinea</name>
    <name type="common">Pseudomonas syringae pv. glycinea</name>
    <dbReference type="NCBI Taxonomy" id="318"/>
    <lineage>
        <taxon>Bacteria</taxon>
        <taxon>Pseudomonadati</taxon>
        <taxon>Pseudomonadota</taxon>
        <taxon>Gammaproteobacteria</taxon>
        <taxon>Pseudomonadales</taxon>
        <taxon>Pseudomonadaceae</taxon>
        <taxon>Pseudomonas</taxon>
    </lineage>
</organism>
<accession>A0ABR5LB90</accession>
<reference evidence="1 2" key="1">
    <citation type="submission" date="2015-10" db="EMBL/GenBank/DDBJ databases">
        <title>Comparative genomics and high-throughput reverse genetic screens identify a new phytobacterial MAMP and an Arabidopsis receptor required for immune elicitation.</title>
        <authorList>
            <person name="Mott G.A."/>
            <person name="Thakur S."/>
            <person name="Wang P.W."/>
            <person name="Desveaux D."/>
            <person name="Guttman D.S."/>
        </authorList>
    </citation>
    <scope>NUCLEOTIDE SEQUENCE [LARGE SCALE GENOMIC DNA]</scope>
    <source>
        <strain evidence="1 2">BR1</strain>
    </source>
</reference>